<comment type="caution">
    <text evidence="2">The sequence shown here is derived from an EMBL/GenBank/DDBJ whole genome shotgun (WGS) entry which is preliminary data.</text>
</comment>
<keyword evidence="1" id="KW-0812">Transmembrane</keyword>
<feature type="transmembrane region" description="Helical" evidence="1">
    <location>
        <begin position="179"/>
        <end position="199"/>
    </location>
</feature>
<keyword evidence="1" id="KW-0472">Membrane</keyword>
<dbReference type="Proteomes" id="UP001433638">
    <property type="component" value="Unassembled WGS sequence"/>
</dbReference>
<sequence length="238" mass="25629">MKKSLFRYFPFGLLLSAPLLATFSFGFSGQPISNDSNNVLLLIMSVIGVLSLPGSVILLAVGFIAAFSGKTGGTIAVICMALSVANAHFMAMVYARAFSAKKPTVAPPDLNSPETSFLPRLGALLAVSYVMAVLGGIVNYYAKTGDVSFLKYTLLLPSTILSCSTALLISWGLWSLRRWAWWLGLGAVVVQISLLALWLMPKLTLSHGPDLHVSLVLCSELAFLVVLALPRTRKQCQY</sequence>
<gene>
    <name evidence="2" type="ORF">ABNW52_16330</name>
</gene>
<reference evidence="2" key="1">
    <citation type="submission" date="2024-06" db="EMBL/GenBank/DDBJ databases">
        <title>Genome sequence of Vogesella sp. MAHUQ-64.</title>
        <authorList>
            <person name="Huq M.A."/>
        </authorList>
    </citation>
    <scope>NUCLEOTIDE SEQUENCE</scope>
    <source>
        <strain evidence="2">MAHUQ-64</strain>
    </source>
</reference>
<dbReference type="EMBL" id="JBEFLD010000009">
    <property type="protein sequence ID" value="MEQ6292183.1"/>
    <property type="molecule type" value="Genomic_DNA"/>
</dbReference>
<evidence type="ECO:0000256" key="1">
    <source>
        <dbReference type="SAM" id="Phobius"/>
    </source>
</evidence>
<proteinExistence type="predicted"/>
<keyword evidence="3" id="KW-1185">Reference proteome</keyword>
<dbReference type="RefSeq" id="WP_349590100.1">
    <property type="nucleotide sequence ID" value="NZ_JBEFLD010000009.1"/>
</dbReference>
<feature type="transmembrane region" description="Helical" evidence="1">
    <location>
        <begin position="211"/>
        <end position="229"/>
    </location>
</feature>
<feature type="transmembrane region" description="Helical" evidence="1">
    <location>
        <begin position="74"/>
        <end position="97"/>
    </location>
</feature>
<evidence type="ECO:0000313" key="2">
    <source>
        <dbReference type="EMBL" id="MEQ6292183.1"/>
    </source>
</evidence>
<accession>A0ABV1M7M2</accession>
<organism evidence="2 3">
    <name type="scientific">Vogesella oryzagri</name>
    <dbReference type="NCBI Taxonomy" id="3160864"/>
    <lineage>
        <taxon>Bacteria</taxon>
        <taxon>Pseudomonadati</taxon>
        <taxon>Pseudomonadota</taxon>
        <taxon>Betaproteobacteria</taxon>
        <taxon>Neisseriales</taxon>
        <taxon>Chromobacteriaceae</taxon>
        <taxon>Vogesella</taxon>
    </lineage>
</organism>
<feature type="transmembrane region" description="Helical" evidence="1">
    <location>
        <begin position="39"/>
        <end position="67"/>
    </location>
</feature>
<keyword evidence="1" id="KW-1133">Transmembrane helix</keyword>
<feature type="transmembrane region" description="Helical" evidence="1">
    <location>
        <begin position="154"/>
        <end position="173"/>
    </location>
</feature>
<name>A0ABV1M7M2_9NEIS</name>
<feature type="transmembrane region" description="Helical" evidence="1">
    <location>
        <begin position="117"/>
        <end position="142"/>
    </location>
</feature>
<evidence type="ECO:0000313" key="3">
    <source>
        <dbReference type="Proteomes" id="UP001433638"/>
    </source>
</evidence>
<protein>
    <submittedName>
        <fullName evidence="2">Uncharacterized protein</fullName>
    </submittedName>
</protein>